<dbReference type="EMBL" id="SMJU01000004">
    <property type="protein sequence ID" value="TDB67026.1"/>
    <property type="molecule type" value="Genomic_DNA"/>
</dbReference>
<comment type="caution">
    <text evidence="1">The sequence shown here is derived from an EMBL/GenBank/DDBJ whole genome shotgun (WGS) entry which is preliminary data.</text>
</comment>
<dbReference type="OrthoDB" id="108192at2"/>
<gene>
    <name evidence="1" type="ORF">EZE20_07905</name>
</gene>
<dbReference type="AlphaFoldDB" id="A0A4R4KJH4"/>
<protein>
    <recommendedName>
        <fullName evidence="3">Circularly permuted type 2 ATP-grasp protein</fullName>
    </recommendedName>
</protein>
<keyword evidence="2" id="KW-1185">Reference proteome</keyword>
<accession>A0A4R4KJH4</accession>
<evidence type="ECO:0000313" key="2">
    <source>
        <dbReference type="Proteomes" id="UP000295706"/>
    </source>
</evidence>
<name>A0A4R4KJH4_9BACT</name>
<sequence>MHTSARAAYNAAFTKESYESLLAEIDQDFPGQLDFRLAESPVFVPQPLKEKLVEACESFIDVITKDDFKQLTERAIPENQRVPNENAHSSFLAIDFAICKDETGDLFPQLIELQGFPSIFGYQAYLSEKYKSAFPVPEGFSYAFGVSTYEEYVEEFRKLILGNENLEQVIILEIFPEKQKTRIDFAVTERMLGIQAVCYTKLIREGRSLFYEKDGRKILVKRIYNRLIFDELVQYPELKTSYTFTDEVDVTWVGHPNWFFRISKFTLPFLTSRYVPETKFLSDYQQNFPADLENYVVKPLFSFAGSGVQLHVTEQDLRAISDPENYILQRKVTYEPVIEAPDGGVKCEIRMLYIWPESQERPRLLTSLSRLSRGEMIGVRFNKDFTWVGGSACFYES</sequence>
<organism evidence="1 2">
    <name type="scientific">Arundinibacter roseus</name>
    <dbReference type="NCBI Taxonomy" id="2070510"/>
    <lineage>
        <taxon>Bacteria</taxon>
        <taxon>Pseudomonadati</taxon>
        <taxon>Bacteroidota</taxon>
        <taxon>Cytophagia</taxon>
        <taxon>Cytophagales</taxon>
        <taxon>Spirosomataceae</taxon>
        <taxon>Arundinibacter</taxon>
    </lineage>
</organism>
<reference evidence="1 2" key="1">
    <citation type="submission" date="2019-02" db="EMBL/GenBank/DDBJ databases">
        <title>Arundinibacter roseus gen. nov., sp. nov., a new member of the family Cytophagaceae.</title>
        <authorList>
            <person name="Szuroczki S."/>
            <person name="Khayer B."/>
            <person name="Sproer C."/>
            <person name="Toumi M."/>
            <person name="Szabo A."/>
            <person name="Felfoldi T."/>
            <person name="Schumann P."/>
            <person name="Toth E."/>
        </authorList>
    </citation>
    <scope>NUCLEOTIDE SEQUENCE [LARGE SCALE GENOMIC DNA]</scope>
    <source>
        <strain evidence="1 2">DMA-k-7a</strain>
    </source>
</reference>
<dbReference type="SUPFAM" id="SSF56059">
    <property type="entry name" value="Glutathione synthetase ATP-binding domain-like"/>
    <property type="match status" value="1"/>
</dbReference>
<dbReference type="Proteomes" id="UP000295706">
    <property type="component" value="Unassembled WGS sequence"/>
</dbReference>
<proteinExistence type="predicted"/>
<evidence type="ECO:0000313" key="1">
    <source>
        <dbReference type="EMBL" id="TDB67026.1"/>
    </source>
</evidence>
<evidence type="ECO:0008006" key="3">
    <source>
        <dbReference type="Google" id="ProtNLM"/>
    </source>
</evidence>
<dbReference type="RefSeq" id="WP_132116259.1">
    <property type="nucleotide sequence ID" value="NZ_SMJU01000004.1"/>
</dbReference>